<keyword evidence="3" id="KW-1185">Reference proteome</keyword>
<evidence type="ECO:0000313" key="3">
    <source>
        <dbReference type="Proteomes" id="UP001562065"/>
    </source>
</evidence>
<dbReference type="RefSeq" id="WP_369454822.1">
    <property type="nucleotide sequence ID" value="NZ_JBGCUO010000001.1"/>
</dbReference>
<evidence type="ECO:0000313" key="2">
    <source>
        <dbReference type="EMBL" id="MEY1661571.1"/>
    </source>
</evidence>
<keyword evidence="1" id="KW-0472">Membrane</keyword>
<accession>A0ABV4AHQ7</accession>
<name>A0ABV4AHQ7_9GAMM</name>
<comment type="caution">
    <text evidence="2">The sequence shown here is derived from an EMBL/GenBank/DDBJ whole genome shotgun (WGS) entry which is preliminary data.</text>
</comment>
<dbReference type="EMBL" id="JBGCUO010000001">
    <property type="protein sequence ID" value="MEY1661571.1"/>
    <property type="molecule type" value="Genomic_DNA"/>
</dbReference>
<gene>
    <name evidence="2" type="ORF">AB5I84_05335</name>
</gene>
<sequence>MGFTNKPLGRQHLFWMAILTPLLISVAVMALIGLQLTFCLAPECFQTFFGYARGPAAIAAISIPLATLVAKLHGSFIEGQRQKFNEIHILARQRFVDGFADLEDDVGLTINASRLYTKLLEQSQNLSGKHPGKVVFIHVFFVLRAPILLFQNQLASAAEMESGGELRARHARSSFMTSAAFLLTVKSSKSEPDEMTANQFASIIYRCRETLGDVDLDVREKLVQTLSLLEGLSCGMPLNTLGSSSHLLNEVCKEMSNWEQRLSASR</sequence>
<dbReference type="Proteomes" id="UP001562065">
    <property type="component" value="Unassembled WGS sequence"/>
</dbReference>
<organism evidence="2 3">
    <name type="scientific">Isoalcanivorax beigongshangi</name>
    <dbReference type="NCBI Taxonomy" id="3238810"/>
    <lineage>
        <taxon>Bacteria</taxon>
        <taxon>Pseudomonadati</taxon>
        <taxon>Pseudomonadota</taxon>
        <taxon>Gammaproteobacteria</taxon>
        <taxon>Oceanospirillales</taxon>
        <taxon>Alcanivoracaceae</taxon>
        <taxon>Isoalcanivorax</taxon>
    </lineage>
</organism>
<keyword evidence="1" id="KW-0812">Transmembrane</keyword>
<proteinExistence type="predicted"/>
<feature type="transmembrane region" description="Helical" evidence="1">
    <location>
        <begin position="12"/>
        <end position="36"/>
    </location>
</feature>
<feature type="transmembrane region" description="Helical" evidence="1">
    <location>
        <begin position="56"/>
        <end position="74"/>
    </location>
</feature>
<keyword evidence="1" id="KW-1133">Transmembrane helix</keyword>
<protein>
    <submittedName>
        <fullName evidence="2">Uncharacterized protein</fullName>
    </submittedName>
</protein>
<reference evidence="2 3" key="1">
    <citation type="submission" date="2024-07" db="EMBL/GenBank/DDBJ databases">
        <authorList>
            <person name="Ren Q."/>
        </authorList>
    </citation>
    <scope>NUCLEOTIDE SEQUENCE [LARGE SCALE GENOMIC DNA]</scope>
    <source>
        <strain evidence="2 3">REN37</strain>
    </source>
</reference>
<evidence type="ECO:0000256" key="1">
    <source>
        <dbReference type="SAM" id="Phobius"/>
    </source>
</evidence>